<dbReference type="Gene3D" id="2.40.70.10">
    <property type="entry name" value="Acid Proteases"/>
    <property type="match status" value="1"/>
</dbReference>
<reference evidence="3 4" key="1">
    <citation type="journal article" date="2023" name="Hortic Res">
        <title>Pangenome of water caltrop reveals structural variations and asymmetric subgenome divergence after allopolyploidization.</title>
        <authorList>
            <person name="Zhang X."/>
            <person name="Chen Y."/>
            <person name="Wang L."/>
            <person name="Yuan Y."/>
            <person name="Fang M."/>
            <person name="Shi L."/>
            <person name="Lu R."/>
            <person name="Comes H.P."/>
            <person name="Ma Y."/>
            <person name="Chen Y."/>
            <person name="Huang G."/>
            <person name="Zhou Y."/>
            <person name="Zheng Z."/>
            <person name="Qiu Y."/>
        </authorList>
    </citation>
    <scope>NUCLEOTIDE SEQUENCE [LARGE SCALE GENOMIC DNA]</scope>
    <source>
        <tissue evidence="3">Roots</tissue>
    </source>
</reference>
<organism evidence="3 4">
    <name type="scientific">Trapa incisa</name>
    <dbReference type="NCBI Taxonomy" id="236973"/>
    <lineage>
        <taxon>Eukaryota</taxon>
        <taxon>Viridiplantae</taxon>
        <taxon>Streptophyta</taxon>
        <taxon>Embryophyta</taxon>
        <taxon>Tracheophyta</taxon>
        <taxon>Spermatophyta</taxon>
        <taxon>Magnoliopsida</taxon>
        <taxon>eudicotyledons</taxon>
        <taxon>Gunneridae</taxon>
        <taxon>Pentapetalae</taxon>
        <taxon>rosids</taxon>
        <taxon>malvids</taxon>
        <taxon>Myrtales</taxon>
        <taxon>Lythraceae</taxon>
        <taxon>Trapa</taxon>
    </lineage>
</organism>
<dbReference type="InterPro" id="IPR011001">
    <property type="entry name" value="Saposin-like"/>
</dbReference>
<protein>
    <recommendedName>
        <fullName evidence="5">Saposin B-type domain-containing protein</fullName>
    </recommendedName>
</protein>
<evidence type="ECO:0000259" key="2">
    <source>
        <dbReference type="Pfam" id="PF05184"/>
    </source>
</evidence>
<dbReference type="EMBL" id="JAXIOK010000023">
    <property type="protein sequence ID" value="KAK4743414.1"/>
    <property type="molecule type" value="Genomic_DNA"/>
</dbReference>
<gene>
    <name evidence="3" type="ORF">SAY87_001415</name>
</gene>
<dbReference type="InterPro" id="IPR007856">
    <property type="entry name" value="SapB_1"/>
</dbReference>
<dbReference type="Gene3D" id="1.10.225.10">
    <property type="entry name" value="Saposin-like"/>
    <property type="match status" value="1"/>
</dbReference>
<dbReference type="InterPro" id="IPR021109">
    <property type="entry name" value="Peptidase_aspartic_dom_sf"/>
</dbReference>
<dbReference type="GO" id="GO:0006629">
    <property type="term" value="P:lipid metabolic process"/>
    <property type="evidence" value="ECO:0007669"/>
    <property type="project" value="InterPro"/>
</dbReference>
<sequence>MEIENLVNEKRGMSSGGVPDASCSVCEMVVVWMQNKLKQNQTEDQILNYANETAPASRPCPRFLLQLVAKCLTWSQSRILGNIFMGRYHTVFDYGNMQIGLAEAA</sequence>
<feature type="domain" description="Peptidase A1" evidence="1">
    <location>
        <begin position="75"/>
        <end position="104"/>
    </location>
</feature>
<evidence type="ECO:0000313" key="4">
    <source>
        <dbReference type="Proteomes" id="UP001345219"/>
    </source>
</evidence>
<dbReference type="AlphaFoldDB" id="A0AAN7GT27"/>
<dbReference type="Proteomes" id="UP001345219">
    <property type="component" value="Chromosome 1"/>
</dbReference>
<proteinExistence type="predicted"/>
<dbReference type="Pfam" id="PF00026">
    <property type="entry name" value="Asp"/>
    <property type="match status" value="1"/>
</dbReference>
<dbReference type="SUPFAM" id="SSF50630">
    <property type="entry name" value="Acid proteases"/>
    <property type="match status" value="1"/>
</dbReference>
<keyword evidence="4" id="KW-1185">Reference proteome</keyword>
<evidence type="ECO:0000313" key="3">
    <source>
        <dbReference type="EMBL" id="KAK4743414.1"/>
    </source>
</evidence>
<accession>A0AAN7GT27</accession>
<name>A0AAN7GT27_9MYRT</name>
<dbReference type="Pfam" id="PF05184">
    <property type="entry name" value="SapB_1"/>
    <property type="match status" value="1"/>
</dbReference>
<dbReference type="InterPro" id="IPR033121">
    <property type="entry name" value="PEPTIDASE_A1"/>
</dbReference>
<comment type="caution">
    <text evidence="3">The sequence shown here is derived from an EMBL/GenBank/DDBJ whole genome shotgun (WGS) entry which is preliminary data.</text>
</comment>
<evidence type="ECO:0000259" key="1">
    <source>
        <dbReference type="Pfam" id="PF00026"/>
    </source>
</evidence>
<evidence type="ECO:0008006" key="5">
    <source>
        <dbReference type="Google" id="ProtNLM"/>
    </source>
</evidence>
<dbReference type="SUPFAM" id="SSF47862">
    <property type="entry name" value="Saposin"/>
    <property type="match status" value="1"/>
</dbReference>
<feature type="domain" description="Saposin-like type B region 1" evidence="2">
    <location>
        <begin position="22"/>
        <end position="52"/>
    </location>
</feature>